<dbReference type="Gene3D" id="3.30.530.20">
    <property type="match status" value="1"/>
</dbReference>
<dbReference type="GO" id="GO:0008289">
    <property type="term" value="F:lipid binding"/>
    <property type="evidence" value="ECO:0007669"/>
    <property type="project" value="InterPro"/>
</dbReference>
<comment type="caution">
    <text evidence="3">The sequence shown here is derived from an EMBL/GenBank/DDBJ whole genome shotgun (WGS) entry which is preliminary data.</text>
</comment>
<dbReference type="OrthoDB" id="5734556at2"/>
<dbReference type="EMBL" id="SHKX01000013">
    <property type="protein sequence ID" value="RZU38404.1"/>
    <property type="molecule type" value="Genomic_DNA"/>
</dbReference>
<feature type="domain" description="START" evidence="2">
    <location>
        <begin position="39"/>
        <end position="202"/>
    </location>
</feature>
<organism evidence="3 4">
    <name type="scientific">Fluviicoccus keumensis</name>
    <dbReference type="NCBI Taxonomy" id="1435465"/>
    <lineage>
        <taxon>Bacteria</taxon>
        <taxon>Pseudomonadati</taxon>
        <taxon>Pseudomonadota</taxon>
        <taxon>Gammaproteobacteria</taxon>
        <taxon>Moraxellales</taxon>
        <taxon>Moraxellaceae</taxon>
        <taxon>Fluviicoccus</taxon>
    </lineage>
</organism>
<proteinExistence type="predicted"/>
<name>A0A4Q7YN29_9GAMM</name>
<evidence type="ECO:0000313" key="4">
    <source>
        <dbReference type="Proteomes" id="UP000292423"/>
    </source>
</evidence>
<protein>
    <submittedName>
        <fullName evidence="3">START domain-containing protein</fullName>
    </submittedName>
</protein>
<sequence length="237" mass="27457">MKIRLNKLSVMLCAALLSGSALAADDDLDEFRTKLGNEWVQVKNDRLHNMKTFVKQEDGKRFRSFKVEAVFDGTIESLMRVVLDFDHYGRWSWNVIESKMLKKVSPTEYIIYVVHDSPYGVPDRDIVLRMTIEPQTPSKNYVQFRFNALPDYIPEKPPYVRMLAEDMVARFTPMGNNKFLVTNEGYVDPGGKMAPWAINFVSRNAPYITLLGMRRQMAQDDYVNDKKPLPFYVNNNP</sequence>
<gene>
    <name evidence="3" type="ORF">EV700_2335</name>
</gene>
<feature type="signal peptide" evidence="1">
    <location>
        <begin position="1"/>
        <end position="23"/>
    </location>
</feature>
<dbReference type="InterPro" id="IPR023393">
    <property type="entry name" value="START-like_dom_sf"/>
</dbReference>
<dbReference type="InterPro" id="IPR002913">
    <property type="entry name" value="START_lipid-bd_dom"/>
</dbReference>
<dbReference type="PROSITE" id="PS50848">
    <property type="entry name" value="START"/>
    <property type="match status" value="1"/>
</dbReference>
<feature type="chain" id="PRO_5020326801" evidence="1">
    <location>
        <begin position="24"/>
        <end position="237"/>
    </location>
</feature>
<reference evidence="3 4" key="1">
    <citation type="submission" date="2019-02" db="EMBL/GenBank/DDBJ databases">
        <title>Genomic Encyclopedia of Type Strains, Phase IV (KMG-IV): sequencing the most valuable type-strain genomes for metagenomic binning, comparative biology and taxonomic classification.</title>
        <authorList>
            <person name="Goeker M."/>
        </authorList>
    </citation>
    <scope>NUCLEOTIDE SEQUENCE [LARGE SCALE GENOMIC DNA]</scope>
    <source>
        <strain evidence="3 4">DSM 105135</strain>
    </source>
</reference>
<keyword evidence="1" id="KW-0732">Signal</keyword>
<accession>A0A4Q7YN29</accession>
<evidence type="ECO:0000256" key="1">
    <source>
        <dbReference type="SAM" id="SignalP"/>
    </source>
</evidence>
<dbReference type="AlphaFoldDB" id="A0A4Q7YN29"/>
<dbReference type="Proteomes" id="UP000292423">
    <property type="component" value="Unassembled WGS sequence"/>
</dbReference>
<keyword evidence="4" id="KW-1185">Reference proteome</keyword>
<dbReference type="SUPFAM" id="SSF55961">
    <property type="entry name" value="Bet v1-like"/>
    <property type="match status" value="1"/>
</dbReference>
<dbReference type="RefSeq" id="WP_130413955.1">
    <property type="nucleotide sequence ID" value="NZ_SHKX01000013.1"/>
</dbReference>
<evidence type="ECO:0000313" key="3">
    <source>
        <dbReference type="EMBL" id="RZU38404.1"/>
    </source>
</evidence>
<dbReference type="Pfam" id="PF01852">
    <property type="entry name" value="START"/>
    <property type="match status" value="1"/>
</dbReference>
<evidence type="ECO:0000259" key="2">
    <source>
        <dbReference type="PROSITE" id="PS50848"/>
    </source>
</evidence>